<comment type="caution">
    <text evidence="2">The sequence shown here is derived from an EMBL/GenBank/DDBJ whole genome shotgun (WGS) entry which is preliminary data.</text>
</comment>
<name>A0A547Q716_9RHOB</name>
<evidence type="ECO:0000313" key="2">
    <source>
        <dbReference type="EMBL" id="TRD22161.1"/>
    </source>
</evidence>
<protein>
    <submittedName>
        <fullName evidence="2">Uncharacterized protein</fullName>
    </submittedName>
</protein>
<proteinExistence type="predicted"/>
<dbReference type="AlphaFoldDB" id="A0A547Q716"/>
<reference evidence="2 3" key="1">
    <citation type="submission" date="2019-06" db="EMBL/GenBank/DDBJ databases">
        <title>Paenimaribius caenipelagi gen. nov., sp. nov., isolated from a tidal flat.</title>
        <authorList>
            <person name="Yoon J.-H."/>
        </authorList>
    </citation>
    <scope>NUCLEOTIDE SEQUENCE [LARGE SCALE GENOMIC DNA]</scope>
    <source>
        <strain evidence="2 3">JBTF-M29</strain>
    </source>
</reference>
<dbReference type="Proteomes" id="UP000318590">
    <property type="component" value="Unassembled WGS sequence"/>
</dbReference>
<keyword evidence="3" id="KW-1185">Reference proteome</keyword>
<evidence type="ECO:0000256" key="1">
    <source>
        <dbReference type="SAM" id="MobiDB-lite"/>
    </source>
</evidence>
<dbReference type="EMBL" id="VFSV01000007">
    <property type="protein sequence ID" value="TRD22161.1"/>
    <property type="molecule type" value="Genomic_DNA"/>
</dbReference>
<gene>
    <name evidence="2" type="ORF">FEV53_05405</name>
</gene>
<accession>A0A547Q716</accession>
<evidence type="ECO:0000313" key="3">
    <source>
        <dbReference type="Proteomes" id="UP000318590"/>
    </source>
</evidence>
<dbReference type="RefSeq" id="WP_142833800.1">
    <property type="nucleotide sequence ID" value="NZ_VFSV01000007.1"/>
</dbReference>
<sequence>MPNRSELAPSPRQRKGPRSDERRAFEFREGNWLQESLSVDFRVDVDAVAVDADIHIATVNVQVDVIAVAIGAIANATAFVLPVIASFGGNIVTVIVTIPVAFAVPIAGDSGGGQEGGGGCDDGGFEEGGHILCSVDLLCVCVVARTHRG</sequence>
<feature type="region of interest" description="Disordered" evidence="1">
    <location>
        <begin position="1"/>
        <end position="21"/>
    </location>
</feature>
<organism evidence="2 3">
    <name type="scientific">Palleronia caenipelagi</name>
    <dbReference type="NCBI Taxonomy" id="2489174"/>
    <lineage>
        <taxon>Bacteria</taxon>
        <taxon>Pseudomonadati</taxon>
        <taxon>Pseudomonadota</taxon>
        <taxon>Alphaproteobacteria</taxon>
        <taxon>Rhodobacterales</taxon>
        <taxon>Roseobacteraceae</taxon>
        <taxon>Palleronia</taxon>
    </lineage>
</organism>